<dbReference type="Proteomes" id="UP001159405">
    <property type="component" value="Unassembled WGS sequence"/>
</dbReference>
<evidence type="ECO:0000313" key="2">
    <source>
        <dbReference type="EMBL" id="CAH3152247.1"/>
    </source>
</evidence>
<dbReference type="Gene3D" id="1.10.510.10">
    <property type="entry name" value="Transferase(Phosphotransferase) domain 1"/>
    <property type="match status" value="1"/>
</dbReference>
<feature type="domain" description="Protein kinase" evidence="1">
    <location>
        <begin position="1"/>
        <end position="117"/>
    </location>
</feature>
<evidence type="ECO:0000259" key="1">
    <source>
        <dbReference type="PROSITE" id="PS50011"/>
    </source>
</evidence>
<dbReference type="InterPro" id="IPR000719">
    <property type="entry name" value="Prot_kinase_dom"/>
</dbReference>
<dbReference type="PROSITE" id="PS50011">
    <property type="entry name" value="PROTEIN_KINASE_DOM"/>
    <property type="match status" value="1"/>
</dbReference>
<dbReference type="SUPFAM" id="SSF56112">
    <property type="entry name" value="Protein kinase-like (PK-like)"/>
    <property type="match status" value="1"/>
</dbReference>
<gene>
    <name evidence="2" type="ORF">PLOB_00048951</name>
</gene>
<keyword evidence="3" id="KW-1185">Reference proteome</keyword>
<proteinExistence type="predicted"/>
<sequence>MAPEILLEDLKFAGQEDLKKADIWALGLMMFSMINPNLSNPYRAEFEASGVPFSEKALRNTLRQQKLPRPDVKYESFRTTQWWQIDDVFKLCTQFDPESRPTAAEVLRLLDTNQPEASLRLMNLSVNQSSAQTPQDDGTNCCAFLALTICDRFLNEVNEKSDVQWDDVKQIAEDTIINLPRMINEHRKFDQYYDVSEAKLKLKELKILSSDYELSEECISSNTVFSDNGRTELINALTQKLDQSESAVAIYTCHPYIFSVGKHKDALFLVDTHPVSEDLGGNCNGTGDHPLGTKMSKQGRKQVTDDQHEFAAVNNGDADVTVCGQNVDNEERGTIVIDLEATSDEEPLPTVSAQTEKGKKLSHLMTPNQSMQFRFFFGKLTSTHECERNESDEEELPLGPIADIKFYDGDQRLPVYKWGLTKGMNTDDAAEILLKPFADRTLMATRVPTNISKNTVFVVDTSNLSNKADVKCDDLGAWLCTGSKKFPYSTDNSGICHRLEDKDDCPPDHVLHIVQRQFFTNKSLPSLRKSIISAHRATSTSPHDLAIVQYMFTDGEQEVNIKSHGNSKGSTPRPFKRTMQSTREFVQDKLKEHPPRRVIHSVVEERGGIMQVESAGEFPRNRDQVYNINRQAKRQKVDVPLSTGDPLLQVLAKAKEEQQGLRENLFIREIPLFPEPIVFSRHRPAVN</sequence>
<comment type="caution">
    <text evidence="2">The sequence shown here is derived from an EMBL/GenBank/DDBJ whole genome shotgun (WGS) entry which is preliminary data.</text>
</comment>
<reference evidence="2 3" key="1">
    <citation type="submission" date="2022-05" db="EMBL/GenBank/DDBJ databases">
        <authorList>
            <consortium name="Genoscope - CEA"/>
            <person name="William W."/>
        </authorList>
    </citation>
    <scope>NUCLEOTIDE SEQUENCE [LARGE SCALE GENOMIC DNA]</scope>
</reference>
<accession>A0ABN8PXB7</accession>
<name>A0ABN8PXB7_9CNID</name>
<dbReference type="InterPro" id="IPR011009">
    <property type="entry name" value="Kinase-like_dom_sf"/>
</dbReference>
<protein>
    <recommendedName>
        <fullName evidence="1">Protein kinase domain-containing protein</fullName>
    </recommendedName>
</protein>
<dbReference type="EMBL" id="CALNXK010000093">
    <property type="protein sequence ID" value="CAH3152247.1"/>
    <property type="molecule type" value="Genomic_DNA"/>
</dbReference>
<organism evidence="2 3">
    <name type="scientific">Porites lobata</name>
    <dbReference type="NCBI Taxonomy" id="104759"/>
    <lineage>
        <taxon>Eukaryota</taxon>
        <taxon>Metazoa</taxon>
        <taxon>Cnidaria</taxon>
        <taxon>Anthozoa</taxon>
        <taxon>Hexacorallia</taxon>
        <taxon>Scleractinia</taxon>
        <taxon>Fungiina</taxon>
        <taxon>Poritidae</taxon>
        <taxon>Porites</taxon>
    </lineage>
</organism>
<evidence type="ECO:0000313" key="3">
    <source>
        <dbReference type="Proteomes" id="UP001159405"/>
    </source>
</evidence>